<gene>
    <name evidence="6" type="ORF">TEA_022202</name>
</gene>
<sequence length="406" mass="46175">MTFLPSVALPVSHRDIHLPYLKKLSQKPGRFDRVDHLSGGSLRQHCYERRSSRSSTTYQECWDFWNVVVYWNVVTFLVSFTSHMAFSFSTATSTWSQRMCACGYGHCLVKSCACSMCSHMASSFFIAMSTWPQRMCACGYGHCLVKVSKSHKNPGHAYYVCPQPVQCGNWIGWCDESGTRIPDHDSGSTNVMQLRADVVNIFNTLRVMKTTNKLAYKFKTKPLEHEDLMCEVFTNAIATGKHHWTPGEKVVDVGEGESDSVDSPRLAPFTEPYRLVVNSLPNSLTVQLDEADPGTKRKKKRHGTGASQKYGIEPCMQRLMAIPNFISTPLYHFACTVLENADYREILMCMPDDENVVGWFAALQVSKGLSHQRIMWKGQSNNYRNYDDVIIELAEEEEDLQKKRNR</sequence>
<evidence type="ECO:0000259" key="5">
    <source>
        <dbReference type="PROSITE" id="PS51999"/>
    </source>
</evidence>
<keyword evidence="3" id="KW-0862">Zinc</keyword>
<evidence type="ECO:0000256" key="3">
    <source>
        <dbReference type="ARBA" id="ARBA00022833"/>
    </source>
</evidence>
<dbReference type="AlphaFoldDB" id="A0A4S4EDC5"/>
<dbReference type="EMBL" id="SDRB02005757">
    <property type="protein sequence ID" value="THG13705.1"/>
    <property type="molecule type" value="Genomic_DNA"/>
</dbReference>
<dbReference type="InterPro" id="IPR010666">
    <property type="entry name" value="Znf_GRF"/>
</dbReference>
<dbReference type="PROSITE" id="PS51999">
    <property type="entry name" value="ZF_GRF"/>
    <property type="match status" value="1"/>
</dbReference>
<evidence type="ECO:0000313" key="7">
    <source>
        <dbReference type="Proteomes" id="UP000306102"/>
    </source>
</evidence>
<keyword evidence="1" id="KW-0479">Metal-binding</keyword>
<reference evidence="6 7" key="1">
    <citation type="journal article" date="2018" name="Proc. Natl. Acad. Sci. U.S.A.">
        <title>Draft genome sequence of Camellia sinensis var. sinensis provides insights into the evolution of the tea genome and tea quality.</title>
        <authorList>
            <person name="Wei C."/>
            <person name="Yang H."/>
            <person name="Wang S."/>
            <person name="Zhao J."/>
            <person name="Liu C."/>
            <person name="Gao L."/>
            <person name="Xia E."/>
            <person name="Lu Y."/>
            <person name="Tai Y."/>
            <person name="She G."/>
            <person name="Sun J."/>
            <person name="Cao H."/>
            <person name="Tong W."/>
            <person name="Gao Q."/>
            <person name="Li Y."/>
            <person name="Deng W."/>
            <person name="Jiang X."/>
            <person name="Wang W."/>
            <person name="Chen Q."/>
            <person name="Zhang S."/>
            <person name="Li H."/>
            <person name="Wu J."/>
            <person name="Wang P."/>
            <person name="Li P."/>
            <person name="Shi C."/>
            <person name="Zheng F."/>
            <person name="Jian J."/>
            <person name="Huang B."/>
            <person name="Shan D."/>
            <person name="Shi M."/>
            <person name="Fang C."/>
            <person name="Yue Y."/>
            <person name="Li F."/>
            <person name="Li D."/>
            <person name="Wei S."/>
            <person name="Han B."/>
            <person name="Jiang C."/>
            <person name="Yin Y."/>
            <person name="Xia T."/>
            <person name="Zhang Z."/>
            <person name="Bennetzen J.L."/>
            <person name="Zhao S."/>
            <person name="Wan X."/>
        </authorList>
    </citation>
    <scope>NUCLEOTIDE SEQUENCE [LARGE SCALE GENOMIC DNA]</scope>
    <source>
        <strain evidence="7">cv. Shuchazao</strain>
        <tissue evidence="6">Leaf</tissue>
    </source>
</reference>
<evidence type="ECO:0000256" key="4">
    <source>
        <dbReference type="PROSITE-ProRule" id="PRU01343"/>
    </source>
</evidence>
<proteinExistence type="predicted"/>
<dbReference type="Proteomes" id="UP000306102">
    <property type="component" value="Unassembled WGS sequence"/>
</dbReference>
<feature type="domain" description="GRF-type" evidence="5">
    <location>
        <begin position="136"/>
        <end position="177"/>
    </location>
</feature>
<organism evidence="6 7">
    <name type="scientific">Camellia sinensis var. sinensis</name>
    <name type="common">China tea</name>
    <dbReference type="NCBI Taxonomy" id="542762"/>
    <lineage>
        <taxon>Eukaryota</taxon>
        <taxon>Viridiplantae</taxon>
        <taxon>Streptophyta</taxon>
        <taxon>Embryophyta</taxon>
        <taxon>Tracheophyta</taxon>
        <taxon>Spermatophyta</taxon>
        <taxon>Magnoliopsida</taxon>
        <taxon>eudicotyledons</taxon>
        <taxon>Gunneridae</taxon>
        <taxon>Pentapetalae</taxon>
        <taxon>asterids</taxon>
        <taxon>Ericales</taxon>
        <taxon>Theaceae</taxon>
        <taxon>Camellia</taxon>
    </lineage>
</organism>
<protein>
    <recommendedName>
        <fullName evidence="5">GRF-type domain-containing protein</fullName>
    </recommendedName>
</protein>
<evidence type="ECO:0000313" key="6">
    <source>
        <dbReference type="EMBL" id="THG13705.1"/>
    </source>
</evidence>
<keyword evidence="2 4" id="KW-0863">Zinc-finger</keyword>
<accession>A0A4S4EDC5</accession>
<dbReference type="GO" id="GO:0008270">
    <property type="term" value="F:zinc ion binding"/>
    <property type="evidence" value="ECO:0007669"/>
    <property type="project" value="UniProtKB-KW"/>
</dbReference>
<keyword evidence="7" id="KW-1185">Reference proteome</keyword>
<dbReference type="Pfam" id="PF06839">
    <property type="entry name" value="Zn_ribbon_GRF"/>
    <property type="match status" value="1"/>
</dbReference>
<evidence type="ECO:0000256" key="2">
    <source>
        <dbReference type="ARBA" id="ARBA00022771"/>
    </source>
</evidence>
<evidence type="ECO:0000256" key="1">
    <source>
        <dbReference type="ARBA" id="ARBA00022723"/>
    </source>
</evidence>
<comment type="caution">
    <text evidence="6">The sequence shown here is derived from an EMBL/GenBank/DDBJ whole genome shotgun (WGS) entry which is preliminary data.</text>
</comment>
<name>A0A4S4EDC5_CAMSN</name>